<dbReference type="AlphaFoldDB" id="A0A516GQ20"/>
<dbReference type="RefSeq" id="WP_143380364.1">
    <property type="nucleotide sequence ID" value="NZ_CP041637.1"/>
</dbReference>
<reference evidence="2 3" key="1">
    <citation type="submission" date="2019-07" db="EMBL/GenBank/DDBJ databases">
        <title>Genome sequencing for Formosa sp. PS13.</title>
        <authorList>
            <person name="Park S.-J."/>
        </authorList>
    </citation>
    <scope>NUCLEOTIDE SEQUENCE [LARGE SCALE GENOMIC DNA]</scope>
    <source>
        <strain evidence="2 3">PS13</strain>
    </source>
</reference>
<dbReference type="EMBL" id="CP041637">
    <property type="protein sequence ID" value="QDO93460.1"/>
    <property type="molecule type" value="Genomic_DNA"/>
</dbReference>
<keyword evidence="3" id="KW-1185">Reference proteome</keyword>
<keyword evidence="1" id="KW-0812">Transmembrane</keyword>
<organism evidence="2 3">
    <name type="scientific">Formosa sediminum</name>
    <dbReference type="NCBI Taxonomy" id="2594004"/>
    <lineage>
        <taxon>Bacteria</taxon>
        <taxon>Pseudomonadati</taxon>
        <taxon>Bacteroidota</taxon>
        <taxon>Flavobacteriia</taxon>
        <taxon>Flavobacteriales</taxon>
        <taxon>Flavobacteriaceae</taxon>
        <taxon>Formosa</taxon>
    </lineage>
</organism>
<evidence type="ECO:0000256" key="1">
    <source>
        <dbReference type="SAM" id="Phobius"/>
    </source>
</evidence>
<dbReference type="KEGG" id="fop:FNB79_05535"/>
<sequence length="98" mass="11314">MKKQIFPKEIIENIVEVHQFKHTNKSKIIYSFILLALIVALISLPFINVTIYNTSEGLIRPDKERILLESSNSGKVIFHKLKNNLQVNKGDTLWLLVI</sequence>
<gene>
    <name evidence="2" type="ORF">FNB79_05535</name>
</gene>
<dbReference type="OrthoDB" id="9866539at2"/>
<keyword evidence="1" id="KW-0472">Membrane</keyword>
<accession>A0A516GQ20</accession>
<evidence type="ECO:0000313" key="2">
    <source>
        <dbReference type="EMBL" id="QDO93460.1"/>
    </source>
</evidence>
<evidence type="ECO:0000313" key="3">
    <source>
        <dbReference type="Proteomes" id="UP000319209"/>
    </source>
</evidence>
<protein>
    <recommendedName>
        <fullName evidence="4">HlyD family secretion protein</fullName>
    </recommendedName>
</protein>
<feature type="transmembrane region" description="Helical" evidence="1">
    <location>
        <begin position="28"/>
        <end position="47"/>
    </location>
</feature>
<proteinExistence type="predicted"/>
<name>A0A516GQ20_9FLAO</name>
<evidence type="ECO:0008006" key="4">
    <source>
        <dbReference type="Google" id="ProtNLM"/>
    </source>
</evidence>
<dbReference type="Proteomes" id="UP000319209">
    <property type="component" value="Chromosome"/>
</dbReference>
<keyword evidence="1" id="KW-1133">Transmembrane helix</keyword>